<dbReference type="InterPro" id="IPR055214">
    <property type="entry name" value="PTP-NADK"/>
</dbReference>
<dbReference type="PANTHER" id="PTHR23339">
    <property type="entry name" value="TYROSINE SPECIFIC PROTEIN PHOSPHATASE AND DUAL SPECIFICITY PROTEIN PHOSPHATASE"/>
    <property type="match status" value="1"/>
</dbReference>
<dbReference type="HOGENOM" id="CLU_489511_0_0_1"/>
<evidence type="ECO:0000313" key="4">
    <source>
        <dbReference type="Proteomes" id="UP000007014"/>
    </source>
</evidence>
<gene>
    <name evidence="3" type="ORF">CYME_CMO319C</name>
</gene>
<dbReference type="Proteomes" id="UP000007014">
    <property type="component" value="Chromosome 15"/>
</dbReference>
<accession>M1VJU6</accession>
<dbReference type="GeneID" id="16995790"/>
<evidence type="ECO:0000259" key="2">
    <source>
        <dbReference type="PROSITE" id="PS50056"/>
    </source>
</evidence>
<reference evidence="3 4" key="2">
    <citation type="journal article" date="2007" name="BMC Biol.">
        <title>A 100%-complete sequence reveals unusually simple genomic features in the hot-spring red alga Cyanidioschyzon merolae.</title>
        <authorList>
            <person name="Nozaki H."/>
            <person name="Takano H."/>
            <person name="Misumi O."/>
            <person name="Terasawa K."/>
            <person name="Matsuzaki M."/>
            <person name="Maruyama S."/>
            <person name="Nishida K."/>
            <person name="Yagisawa F."/>
            <person name="Yoshida Y."/>
            <person name="Fujiwara T."/>
            <person name="Takio S."/>
            <person name="Tamura K."/>
            <person name="Chung S.J."/>
            <person name="Nakamura S."/>
            <person name="Kuroiwa H."/>
            <person name="Tanaka K."/>
            <person name="Sato N."/>
            <person name="Kuroiwa T."/>
        </authorList>
    </citation>
    <scope>NUCLEOTIDE SEQUENCE [LARGE SCALE GENOMIC DNA]</scope>
    <source>
        <strain evidence="3 4">10D</strain>
    </source>
</reference>
<protein>
    <submittedName>
        <fullName evidence="3">Uncharacterized protein</fullName>
    </submittedName>
</protein>
<keyword evidence="4" id="KW-1185">Reference proteome</keyword>
<dbReference type="PROSITE" id="PS50054">
    <property type="entry name" value="TYR_PHOSPHATASE_DUAL"/>
    <property type="match status" value="1"/>
</dbReference>
<dbReference type="Gene3D" id="3.90.190.10">
    <property type="entry name" value="Protein tyrosine phosphatase superfamily"/>
    <property type="match status" value="1"/>
</dbReference>
<dbReference type="STRING" id="280699.M1VJU6"/>
<dbReference type="InterPro" id="IPR020422">
    <property type="entry name" value="TYR_PHOSPHATASE_DUAL_dom"/>
</dbReference>
<proteinExistence type="predicted"/>
<evidence type="ECO:0000259" key="1">
    <source>
        <dbReference type="PROSITE" id="PS50054"/>
    </source>
</evidence>
<name>M1VJU6_CYAM1</name>
<reference evidence="3 4" key="1">
    <citation type="journal article" date="2004" name="Nature">
        <title>Genome sequence of the ultrasmall unicellular red alga Cyanidioschyzon merolae 10D.</title>
        <authorList>
            <person name="Matsuzaki M."/>
            <person name="Misumi O."/>
            <person name="Shin-i T."/>
            <person name="Maruyama S."/>
            <person name="Takahara M."/>
            <person name="Miyagishima S."/>
            <person name="Mori T."/>
            <person name="Nishida K."/>
            <person name="Yagisawa F."/>
            <person name="Nishida K."/>
            <person name="Yoshida Y."/>
            <person name="Nishimura Y."/>
            <person name="Nakao S."/>
            <person name="Kobayashi T."/>
            <person name="Momoyama Y."/>
            <person name="Higashiyama T."/>
            <person name="Minoda A."/>
            <person name="Sano M."/>
            <person name="Nomoto H."/>
            <person name="Oishi K."/>
            <person name="Hayashi H."/>
            <person name="Ohta F."/>
            <person name="Nishizaka S."/>
            <person name="Haga S."/>
            <person name="Miura S."/>
            <person name="Morishita T."/>
            <person name="Kabeya Y."/>
            <person name="Terasawa K."/>
            <person name="Suzuki Y."/>
            <person name="Ishii Y."/>
            <person name="Asakawa S."/>
            <person name="Takano H."/>
            <person name="Ohta N."/>
            <person name="Kuroiwa H."/>
            <person name="Tanaka K."/>
            <person name="Shimizu N."/>
            <person name="Sugano S."/>
            <person name="Sato N."/>
            <person name="Nozaki H."/>
            <person name="Ogasawara N."/>
            <person name="Kohara Y."/>
            <person name="Kuroiwa T."/>
        </authorList>
    </citation>
    <scope>NUCLEOTIDE SEQUENCE [LARGE SCALE GENOMIC DNA]</scope>
    <source>
        <strain evidence="3 4">10D</strain>
    </source>
</reference>
<dbReference type="RefSeq" id="XP_005537684.1">
    <property type="nucleotide sequence ID" value="XM_005537627.1"/>
</dbReference>
<dbReference type="InterPro" id="IPR000387">
    <property type="entry name" value="Tyr_Pase_dom"/>
</dbReference>
<dbReference type="EMBL" id="AP006497">
    <property type="protein sequence ID" value="BAM81648.1"/>
    <property type="molecule type" value="Genomic_DNA"/>
</dbReference>
<dbReference type="InterPro" id="IPR050561">
    <property type="entry name" value="PTP"/>
</dbReference>
<dbReference type="SUPFAM" id="SSF52799">
    <property type="entry name" value="(Phosphotyrosine protein) phosphatases II"/>
    <property type="match status" value="1"/>
</dbReference>
<sequence length="557" mass="63004">MFAVPVFAWKPVSSLRGVARAASCFGPELVEAPSARTALQKLPVSTECCPEPAPDSYVVRKRQRRAVQGSRFRDSRPLPRARVYMAQEAEARWLVAPTSQLLPLRQELEHVAGELLRAKHHSSDKEEELAAKVLQAKVQLLRLLTEDLVSRLRNECRVPVGDEVLEQLEPLLEALKRDAQLLQEYSKNPGFRAGIPQTKSAMREKLWQLRCLLEPNNPPRVLQMLVEQLRSCLMDNRFESLALGGSPGAEPGDVQPRLREQDQTVLFALQLLVQDNFLMLELLSLRILQHEVQLSCASWDWVQQDENAKRYLCELRDAATQLHLGTYRVRGRSRLLQAARSFAHYLGELERSSGLPTPSTVRHSLDMLQEALEEDMAYATLIPERAPALHGESMLLRPRPSDIPNFEVVLPRRLLRGGQPTSAGIQWLRDYGVRVTIDLRGTDRGNQWNAPHEEAWGDVRMIRFHIEDFSAPTLEQVMQFVQLVNEPSNWPLYVSCKAGIGRTGTMIACWRITQGTSVDEALSRESLYSSDGGGMAQEAFVRNFSLIWNSLSGEKRD</sequence>
<dbReference type="KEGG" id="cme:CYME_CMO319C"/>
<dbReference type="AlphaFoldDB" id="M1VJU6"/>
<dbReference type="PROSITE" id="PS50056">
    <property type="entry name" value="TYR_PHOSPHATASE_2"/>
    <property type="match status" value="1"/>
</dbReference>
<dbReference type="OrthoDB" id="3729at2759"/>
<dbReference type="Gramene" id="CMO319CT">
    <property type="protein sequence ID" value="CMO319CT"/>
    <property type="gene ID" value="CMO319C"/>
</dbReference>
<dbReference type="InterPro" id="IPR029021">
    <property type="entry name" value="Prot-tyrosine_phosphatase-like"/>
</dbReference>
<feature type="domain" description="Tyrosine specific protein phosphatases" evidence="2">
    <location>
        <begin position="478"/>
        <end position="522"/>
    </location>
</feature>
<dbReference type="Pfam" id="PF22741">
    <property type="entry name" value="PTP-NADK"/>
    <property type="match status" value="1"/>
</dbReference>
<dbReference type="eggNOG" id="KOG1720">
    <property type="taxonomic scope" value="Eukaryota"/>
</dbReference>
<feature type="domain" description="Tyrosine-protein phosphatase" evidence="1">
    <location>
        <begin position="405"/>
        <end position="553"/>
    </location>
</feature>
<organism evidence="3 4">
    <name type="scientific">Cyanidioschyzon merolae (strain NIES-3377 / 10D)</name>
    <name type="common">Unicellular red alga</name>
    <dbReference type="NCBI Taxonomy" id="280699"/>
    <lineage>
        <taxon>Eukaryota</taxon>
        <taxon>Rhodophyta</taxon>
        <taxon>Bangiophyceae</taxon>
        <taxon>Cyanidiales</taxon>
        <taxon>Cyanidiaceae</taxon>
        <taxon>Cyanidioschyzon</taxon>
    </lineage>
</organism>
<evidence type="ECO:0000313" key="3">
    <source>
        <dbReference type="EMBL" id="BAM81648.1"/>
    </source>
</evidence>
<dbReference type="OMA" id="FCNIAVE"/>